<evidence type="ECO:0000256" key="8">
    <source>
        <dbReference type="ARBA" id="ARBA00023143"/>
    </source>
</evidence>
<organism evidence="10 11">
    <name type="scientific">Solirubrobacter pauli</name>
    <dbReference type="NCBI Taxonomy" id="166793"/>
    <lineage>
        <taxon>Bacteria</taxon>
        <taxon>Bacillati</taxon>
        <taxon>Actinomycetota</taxon>
        <taxon>Thermoleophilia</taxon>
        <taxon>Solirubrobacterales</taxon>
        <taxon>Solirubrobacteraceae</taxon>
        <taxon>Solirubrobacter</taxon>
    </lineage>
</organism>
<dbReference type="GO" id="GO:0044780">
    <property type="term" value="P:bacterial-type flagellum assembly"/>
    <property type="evidence" value="ECO:0007669"/>
    <property type="project" value="InterPro"/>
</dbReference>
<dbReference type="GO" id="GO:0005886">
    <property type="term" value="C:plasma membrane"/>
    <property type="evidence" value="ECO:0007669"/>
    <property type="project" value="UniProtKB-SubCell"/>
</dbReference>
<dbReference type="PIRSF" id="PIRSF004669">
    <property type="entry name" value="FliQ"/>
    <property type="match status" value="1"/>
</dbReference>
<sequence length="99" mass="10568">MTQDTVTSLLVDMMGITVKVAMPMLLAALIVGLLISIFQAVTQIQEQTLSFIPKIVALVVVLIVAGPWMLNSITDWTSNLWGGIPQTVDFKPVGGSDGP</sequence>
<name>A0A660LDM9_9ACTN</name>
<dbReference type="PRINTS" id="PR00952">
    <property type="entry name" value="TYPE3IMQPROT"/>
</dbReference>
<dbReference type="NCBIfam" id="TIGR01402">
    <property type="entry name" value="fliQ"/>
    <property type="match status" value="1"/>
</dbReference>
<dbReference type="PANTHER" id="PTHR34040:SF2">
    <property type="entry name" value="FLAGELLAR BIOSYNTHETIC PROTEIN FLIQ"/>
    <property type="match status" value="1"/>
</dbReference>
<evidence type="ECO:0000256" key="7">
    <source>
        <dbReference type="ARBA" id="ARBA00023136"/>
    </source>
</evidence>
<dbReference type="InterPro" id="IPR006305">
    <property type="entry name" value="FliQ"/>
</dbReference>
<evidence type="ECO:0000256" key="3">
    <source>
        <dbReference type="ARBA" id="ARBA00021718"/>
    </source>
</evidence>
<feature type="transmembrane region" description="Helical" evidence="9">
    <location>
        <begin position="20"/>
        <end position="39"/>
    </location>
</feature>
<keyword evidence="10" id="KW-0282">Flagellum</keyword>
<dbReference type="GO" id="GO:0009425">
    <property type="term" value="C:bacterial-type flagellum basal body"/>
    <property type="evidence" value="ECO:0007669"/>
    <property type="project" value="UniProtKB-SubCell"/>
</dbReference>
<reference evidence="10 11" key="1">
    <citation type="submission" date="2018-10" db="EMBL/GenBank/DDBJ databases">
        <title>Genomic Encyclopedia of Archaeal and Bacterial Type Strains, Phase II (KMG-II): from individual species to whole genera.</title>
        <authorList>
            <person name="Goeker M."/>
        </authorList>
    </citation>
    <scope>NUCLEOTIDE SEQUENCE [LARGE SCALE GENOMIC DNA]</scope>
    <source>
        <strain evidence="10 11">DSM 14954</strain>
    </source>
</reference>
<evidence type="ECO:0000313" key="10">
    <source>
        <dbReference type="EMBL" id="RKQ92376.1"/>
    </source>
</evidence>
<keyword evidence="7 9" id="KW-0472">Membrane</keyword>
<keyword evidence="6 9" id="KW-1133">Transmembrane helix</keyword>
<comment type="subcellular location">
    <subcellularLocation>
        <location evidence="1 9">Cell membrane</location>
        <topology evidence="1">Multi-pass membrane protein</topology>
    </subcellularLocation>
    <subcellularLocation>
        <location evidence="9">Bacterial flagellum basal body</location>
    </subcellularLocation>
</comment>
<dbReference type="RefSeq" id="WP_121250077.1">
    <property type="nucleotide sequence ID" value="NZ_RBIL01000001.1"/>
</dbReference>
<proteinExistence type="inferred from homology"/>
<evidence type="ECO:0000256" key="4">
    <source>
        <dbReference type="ARBA" id="ARBA00022475"/>
    </source>
</evidence>
<evidence type="ECO:0000256" key="5">
    <source>
        <dbReference type="ARBA" id="ARBA00022692"/>
    </source>
</evidence>
<keyword evidence="10" id="KW-0969">Cilium</keyword>
<comment type="caution">
    <text evidence="10">The sequence shown here is derived from an EMBL/GenBank/DDBJ whole genome shotgun (WGS) entry which is preliminary data.</text>
</comment>
<dbReference type="Proteomes" id="UP000278962">
    <property type="component" value="Unassembled WGS sequence"/>
</dbReference>
<keyword evidence="4 9" id="KW-1003">Cell membrane</keyword>
<keyword evidence="11" id="KW-1185">Reference proteome</keyword>
<keyword evidence="8 9" id="KW-0975">Bacterial flagellum</keyword>
<dbReference type="Pfam" id="PF01313">
    <property type="entry name" value="Bac_export_3"/>
    <property type="match status" value="1"/>
</dbReference>
<dbReference type="PANTHER" id="PTHR34040">
    <property type="entry name" value="FLAGELLAR BIOSYNTHETIC PROTEIN FLIQ"/>
    <property type="match status" value="1"/>
</dbReference>
<protein>
    <recommendedName>
        <fullName evidence="3 9">Flagellar biosynthetic protein FliQ</fullName>
    </recommendedName>
</protein>
<dbReference type="EMBL" id="RBIL01000001">
    <property type="protein sequence ID" value="RKQ92376.1"/>
    <property type="molecule type" value="Genomic_DNA"/>
</dbReference>
<gene>
    <name evidence="9" type="primary">fliQ</name>
    <name evidence="10" type="ORF">C8N24_2222</name>
</gene>
<dbReference type="OrthoDB" id="9806440at2"/>
<feature type="transmembrane region" description="Helical" evidence="9">
    <location>
        <begin position="51"/>
        <end position="70"/>
    </location>
</feature>
<evidence type="ECO:0000313" key="11">
    <source>
        <dbReference type="Proteomes" id="UP000278962"/>
    </source>
</evidence>
<keyword evidence="5 9" id="KW-0812">Transmembrane</keyword>
<accession>A0A660LDM9</accession>
<evidence type="ECO:0000256" key="1">
    <source>
        <dbReference type="ARBA" id="ARBA00004651"/>
    </source>
</evidence>
<evidence type="ECO:0000256" key="6">
    <source>
        <dbReference type="ARBA" id="ARBA00022989"/>
    </source>
</evidence>
<evidence type="ECO:0000256" key="2">
    <source>
        <dbReference type="ARBA" id="ARBA00006156"/>
    </source>
</evidence>
<dbReference type="GO" id="GO:0009306">
    <property type="term" value="P:protein secretion"/>
    <property type="evidence" value="ECO:0007669"/>
    <property type="project" value="InterPro"/>
</dbReference>
<keyword evidence="10" id="KW-0966">Cell projection</keyword>
<dbReference type="AlphaFoldDB" id="A0A660LDM9"/>
<dbReference type="InterPro" id="IPR002191">
    <property type="entry name" value="Bac_export_3"/>
</dbReference>
<evidence type="ECO:0000256" key="9">
    <source>
        <dbReference type="RuleBase" id="RU364090"/>
    </source>
</evidence>
<comment type="function">
    <text evidence="9">Role in flagellar biosynthesis.</text>
</comment>
<comment type="similarity">
    <text evidence="2 9">Belongs to the FliQ/MopD/SpaQ family.</text>
</comment>